<dbReference type="PANTHER" id="PTHR23077">
    <property type="entry name" value="AAA-FAMILY ATPASE"/>
    <property type="match status" value="1"/>
</dbReference>
<dbReference type="Gene3D" id="3.40.50.300">
    <property type="entry name" value="P-loop containing nucleotide triphosphate hydrolases"/>
    <property type="match status" value="1"/>
</dbReference>
<dbReference type="GO" id="GO:0003723">
    <property type="term" value="F:RNA binding"/>
    <property type="evidence" value="ECO:0007669"/>
    <property type="project" value="TreeGrafter"/>
</dbReference>
<dbReference type="PANTHER" id="PTHR23077:SF132">
    <property type="entry name" value="ATP-DEPENDENT ZN PROTEASE"/>
    <property type="match status" value="1"/>
</dbReference>
<dbReference type="EMBL" id="MRVG01000003">
    <property type="protein sequence ID" value="PMB70945.1"/>
    <property type="molecule type" value="Genomic_DNA"/>
</dbReference>
<dbReference type="InterPro" id="IPR027417">
    <property type="entry name" value="P-loop_NTPase"/>
</dbReference>
<dbReference type="GO" id="GO:0005634">
    <property type="term" value="C:nucleus"/>
    <property type="evidence" value="ECO:0007669"/>
    <property type="project" value="TreeGrafter"/>
</dbReference>
<dbReference type="GO" id="GO:0042254">
    <property type="term" value="P:ribosome biogenesis"/>
    <property type="evidence" value="ECO:0007669"/>
    <property type="project" value="TreeGrafter"/>
</dbReference>
<dbReference type="Proteomes" id="UP000235728">
    <property type="component" value="Unassembled WGS sequence"/>
</dbReference>
<accession>A0A2N6NUJ5</accession>
<evidence type="ECO:0000256" key="2">
    <source>
        <dbReference type="SAM" id="Phobius"/>
    </source>
</evidence>
<organism evidence="4 5">
    <name type="scientific">Beauveria bassiana</name>
    <name type="common">White muscardine disease fungus</name>
    <name type="synonym">Tritirachium shiotae</name>
    <dbReference type="NCBI Taxonomy" id="176275"/>
    <lineage>
        <taxon>Eukaryota</taxon>
        <taxon>Fungi</taxon>
        <taxon>Dikarya</taxon>
        <taxon>Ascomycota</taxon>
        <taxon>Pezizomycotina</taxon>
        <taxon>Sordariomycetes</taxon>
        <taxon>Hypocreomycetidae</taxon>
        <taxon>Hypocreales</taxon>
        <taxon>Cordycipitaceae</taxon>
        <taxon>Beauveria</taxon>
    </lineage>
</organism>
<dbReference type="AlphaFoldDB" id="A0A2N6NUJ5"/>
<gene>
    <name evidence="4" type="primary">yjoB</name>
    <name evidence="4" type="ORF">BM221_003405</name>
</gene>
<dbReference type="Pfam" id="PF00004">
    <property type="entry name" value="AAA"/>
    <property type="match status" value="1"/>
</dbReference>
<reference evidence="4 5" key="1">
    <citation type="journal article" date="2016" name="Appl. Microbiol. Biotechnol.">
        <title>Characterization of T-DNA insertion mutants with decreased virulence in the entomopathogenic fungus Beauveria bassiana JEF-007.</title>
        <authorList>
            <person name="Kim S."/>
            <person name="Lee S.J."/>
            <person name="Nai Y.S."/>
            <person name="Yu J.S."/>
            <person name="Lee M.R."/>
            <person name="Yang Y.T."/>
            <person name="Kim J.S."/>
        </authorList>
    </citation>
    <scope>NUCLEOTIDE SEQUENCE [LARGE SCALE GENOMIC DNA]</scope>
    <source>
        <strain evidence="4 5">JEF-007</strain>
    </source>
</reference>
<dbReference type="InterPro" id="IPR050168">
    <property type="entry name" value="AAA_ATPase_domain"/>
</dbReference>
<keyword evidence="2" id="KW-0812">Transmembrane</keyword>
<keyword evidence="2" id="KW-1133">Transmembrane helix</keyword>
<evidence type="ECO:0000313" key="4">
    <source>
        <dbReference type="EMBL" id="PMB70945.1"/>
    </source>
</evidence>
<comment type="caution">
    <text evidence="4">The sequence shown here is derived from an EMBL/GenBank/DDBJ whole genome shotgun (WGS) entry which is preliminary data.</text>
</comment>
<dbReference type="GO" id="GO:0016887">
    <property type="term" value="F:ATP hydrolysis activity"/>
    <property type="evidence" value="ECO:0007669"/>
    <property type="project" value="InterPro"/>
</dbReference>
<protein>
    <submittedName>
        <fullName evidence="4">Putative ATPase YjoB</fullName>
    </submittedName>
</protein>
<dbReference type="FunFam" id="3.40.50.300:FF:002838">
    <property type="entry name" value="Uncharacterized ATPase YjoB"/>
    <property type="match status" value="1"/>
</dbReference>
<evidence type="ECO:0000256" key="1">
    <source>
        <dbReference type="SAM" id="MobiDB-lite"/>
    </source>
</evidence>
<dbReference type="SUPFAM" id="SSF52540">
    <property type="entry name" value="P-loop containing nucleoside triphosphate hydrolases"/>
    <property type="match status" value="1"/>
</dbReference>
<feature type="compositionally biased region" description="Basic residues" evidence="1">
    <location>
        <begin position="1"/>
        <end position="10"/>
    </location>
</feature>
<proteinExistence type="predicted"/>
<evidence type="ECO:0000259" key="3">
    <source>
        <dbReference type="Pfam" id="PF00004"/>
    </source>
</evidence>
<feature type="domain" description="ATPase AAA-type core" evidence="3">
    <location>
        <begin position="231"/>
        <end position="351"/>
    </location>
</feature>
<feature type="transmembrane region" description="Helical" evidence="2">
    <location>
        <begin position="546"/>
        <end position="577"/>
    </location>
</feature>
<dbReference type="CDD" id="cd19481">
    <property type="entry name" value="RecA-like_protease"/>
    <property type="match status" value="1"/>
</dbReference>
<keyword evidence="2" id="KW-0472">Membrane</keyword>
<dbReference type="GO" id="GO:0005524">
    <property type="term" value="F:ATP binding"/>
    <property type="evidence" value="ECO:0007669"/>
    <property type="project" value="InterPro"/>
</dbReference>
<sequence length="702" mass="77701">MENHGRRNHSRPISSEAASQYFHHSSAKRTNTDAILARALKKQYPALHLSIVLARTVNIFAYASSGLATFTEIEDDTGEGGVPASLRQKSFMPPAKRDGGSTGAVLRIPTFSKFLYMYKEDEFIVYLVKAQDGLYDVEETYYILSPDEAKTDALIQAAGLWGSVLHDEIWVFDGGYWRKDAGLYASVMKASWEAVILDQDMKNAIIDDHLSFFRSRSTYQDLKVPWKRGIIYYGPPGNGKTISIKAMMHTLYKLTPEVPTLYVRSLTSFLGPEDSIKKIFSSARQFAPCYLVFEDLDSLVSDSVRSYFLNEVDGLQSNDGIFMIGSTNHLDRLDPGIANRPSRFDRKYLFPDPNLKERIAYCHFWQSKLADNKSIEFPDKLCEAIAEITYDFSFAYMQEAFVAALLAIARDERAKDGDESSSDDEYGVATVDLADEWVGVLDQHPASRDDVDLEHLKLWVEIKKQIEILREGLKSSQRINHDALSLGQLKRHLARLAWRKAELLKAAKLLWRRSGNAQVKLGNLLTGDWARVDDTGLHSGDDFKQLILAFGIVALGVRVALVGEAAGLVYGIVGFVLGNSIRKLAREARLAVEQLDNGTSTVLAGHVGDNGGGDVWMLDPLVNETDAGRVHDDDGVGALGRDVAYKAVTKVVVQTISIPALGRYGVDEDEASVGGWVDGGVRRLGVPVDPGVVVNRTLLNGV</sequence>
<name>A0A2N6NUJ5_BEABA</name>
<dbReference type="InterPro" id="IPR003959">
    <property type="entry name" value="ATPase_AAA_core"/>
</dbReference>
<dbReference type="GO" id="GO:1990275">
    <property type="term" value="F:preribosome binding"/>
    <property type="evidence" value="ECO:0007669"/>
    <property type="project" value="TreeGrafter"/>
</dbReference>
<evidence type="ECO:0000313" key="5">
    <source>
        <dbReference type="Proteomes" id="UP000235728"/>
    </source>
</evidence>
<feature type="region of interest" description="Disordered" evidence="1">
    <location>
        <begin position="1"/>
        <end position="25"/>
    </location>
</feature>